<sequence length="170" mass="19536">MVRSKVKYEFVLDERTRRETFKKRKTGLLKKLNELGTLCDVEACGVIINGEGTQLETWPSPSEASTTIQKFLDLPSSSHTNHRVDQIGFLRQNLSRLSKNLDKETQKVHSLEKELFLAESVARQEANVNNPYELHDMVHFLEKKIRMIECKIIENETCSSKMVIGAKKTD</sequence>
<dbReference type="GO" id="GO:0005634">
    <property type="term" value="C:nucleus"/>
    <property type="evidence" value="ECO:0007669"/>
    <property type="project" value="UniProtKB-SubCell"/>
</dbReference>
<dbReference type="InterPro" id="IPR002100">
    <property type="entry name" value="TF_MADSbox"/>
</dbReference>
<dbReference type="SUPFAM" id="SSF55455">
    <property type="entry name" value="SRF-like"/>
    <property type="match status" value="1"/>
</dbReference>
<comment type="caution">
    <text evidence="8">The sequence shown here is derived from an EMBL/GenBank/DDBJ whole genome shotgun (WGS) entry which is preliminary data.</text>
</comment>
<accession>A0A9N7N9P7</accession>
<dbReference type="InterPro" id="IPR050142">
    <property type="entry name" value="MADS-box/MEF2_TF"/>
</dbReference>
<feature type="domain" description="MADS-box" evidence="7">
    <location>
        <begin position="1"/>
        <end position="52"/>
    </location>
</feature>
<keyword evidence="2" id="KW-0805">Transcription regulation</keyword>
<dbReference type="Gene3D" id="3.40.1810.10">
    <property type="entry name" value="Transcription factor, MADS-box"/>
    <property type="match status" value="1"/>
</dbReference>
<evidence type="ECO:0000256" key="2">
    <source>
        <dbReference type="ARBA" id="ARBA00023015"/>
    </source>
</evidence>
<dbReference type="SMART" id="SM00432">
    <property type="entry name" value="MADS"/>
    <property type="match status" value="1"/>
</dbReference>
<dbReference type="PROSITE" id="PS50066">
    <property type="entry name" value="MADS_BOX_2"/>
    <property type="match status" value="1"/>
</dbReference>
<proteinExistence type="predicted"/>
<keyword evidence="4" id="KW-0804">Transcription</keyword>
<keyword evidence="3" id="KW-0238">DNA-binding</keyword>
<evidence type="ECO:0000256" key="6">
    <source>
        <dbReference type="SAM" id="Coils"/>
    </source>
</evidence>
<dbReference type="AlphaFoldDB" id="A0A9N7N9P7"/>
<evidence type="ECO:0000256" key="5">
    <source>
        <dbReference type="ARBA" id="ARBA00023242"/>
    </source>
</evidence>
<dbReference type="InterPro" id="IPR036879">
    <property type="entry name" value="TF_MADSbox_sf"/>
</dbReference>
<reference evidence="8" key="1">
    <citation type="submission" date="2019-12" db="EMBL/GenBank/DDBJ databases">
        <authorList>
            <person name="Scholes J."/>
        </authorList>
    </citation>
    <scope>NUCLEOTIDE SEQUENCE</scope>
</reference>
<keyword evidence="6" id="KW-0175">Coiled coil</keyword>
<dbReference type="GO" id="GO:0045944">
    <property type="term" value="P:positive regulation of transcription by RNA polymerase II"/>
    <property type="evidence" value="ECO:0007669"/>
    <property type="project" value="InterPro"/>
</dbReference>
<comment type="subcellular location">
    <subcellularLocation>
        <location evidence="1">Nucleus</location>
    </subcellularLocation>
</comment>
<keyword evidence="9" id="KW-1185">Reference proteome</keyword>
<evidence type="ECO:0000256" key="3">
    <source>
        <dbReference type="ARBA" id="ARBA00023125"/>
    </source>
</evidence>
<evidence type="ECO:0000313" key="8">
    <source>
        <dbReference type="EMBL" id="CAA0826477.1"/>
    </source>
</evidence>
<evidence type="ECO:0000313" key="9">
    <source>
        <dbReference type="Proteomes" id="UP001153555"/>
    </source>
</evidence>
<evidence type="ECO:0000256" key="4">
    <source>
        <dbReference type="ARBA" id="ARBA00023163"/>
    </source>
</evidence>
<dbReference type="OrthoDB" id="3919at2759"/>
<dbReference type="Proteomes" id="UP001153555">
    <property type="component" value="Unassembled WGS sequence"/>
</dbReference>
<dbReference type="PANTHER" id="PTHR48019">
    <property type="entry name" value="SERUM RESPONSE FACTOR HOMOLOG"/>
    <property type="match status" value="1"/>
</dbReference>
<evidence type="ECO:0000259" key="7">
    <source>
        <dbReference type="PROSITE" id="PS50066"/>
    </source>
</evidence>
<dbReference type="GO" id="GO:0000981">
    <property type="term" value="F:DNA-binding transcription factor activity, RNA polymerase II-specific"/>
    <property type="evidence" value="ECO:0007669"/>
    <property type="project" value="InterPro"/>
</dbReference>
<dbReference type="Pfam" id="PF00319">
    <property type="entry name" value="SRF-TF"/>
    <property type="match status" value="1"/>
</dbReference>
<protein>
    <submittedName>
        <fullName evidence="8">AGAMOUS-like 96</fullName>
    </submittedName>
</protein>
<name>A0A9N7N9P7_STRHE</name>
<dbReference type="GO" id="GO:0000987">
    <property type="term" value="F:cis-regulatory region sequence-specific DNA binding"/>
    <property type="evidence" value="ECO:0007669"/>
    <property type="project" value="InterPro"/>
</dbReference>
<organism evidence="8 9">
    <name type="scientific">Striga hermonthica</name>
    <name type="common">Purple witchweed</name>
    <name type="synonym">Buchnera hermonthica</name>
    <dbReference type="NCBI Taxonomy" id="68872"/>
    <lineage>
        <taxon>Eukaryota</taxon>
        <taxon>Viridiplantae</taxon>
        <taxon>Streptophyta</taxon>
        <taxon>Embryophyta</taxon>
        <taxon>Tracheophyta</taxon>
        <taxon>Spermatophyta</taxon>
        <taxon>Magnoliopsida</taxon>
        <taxon>eudicotyledons</taxon>
        <taxon>Gunneridae</taxon>
        <taxon>Pentapetalae</taxon>
        <taxon>asterids</taxon>
        <taxon>lamiids</taxon>
        <taxon>Lamiales</taxon>
        <taxon>Orobanchaceae</taxon>
        <taxon>Buchnereae</taxon>
        <taxon>Striga</taxon>
    </lineage>
</organism>
<dbReference type="GO" id="GO:0046983">
    <property type="term" value="F:protein dimerization activity"/>
    <property type="evidence" value="ECO:0007669"/>
    <property type="project" value="InterPro"/>
</dbReference>
<dbReference type="InterPro" id="IPR033897">
    <property type="entry name" value="SRF-like_MADS-box"/>
</dbReference>
<gene>
    <name evidence="8" type="ORF">SHERM_01681</name>
</gene>
<dbReference type="PRINTS" id="PR00404">
    <property type="entry name" value="MADSDOMAIN"/>
</dbReference>
<dbReference type="EMBL" id="CACSLK010027624">
    <property type="protein sequence ID" value="CAA0826477.1"/>
    <property type="molecule type" value="Genomic_DNA"/>
</dbReference>
<dbReference type="CDD" id="cd00266">
    <property type="entry name" value="MADS_SRF_like"/>
    <property type="match status" value="1"/>
</dbReference>
<feature type="coiled-coil region" evidence="6">
    <location>
        <begin position="87"/>
        <end position="114"/>
    </location>
</feature>
<keyword evidence="5" id="KW-0539">Nucleus</keyword>
<evidence type="ECO:0000256" key="1">
    <source>
        <dbReference type="ARBA" id="ARBA00004123"/>
    </source>
</evidence>